<feature type="transmembrane region" description="Helical" evidence="8">
    <location>
        <begin position="103"/>
        <end position="123"/>
    </location>
</feature>
<dbReference type="PANTHER" id="PTHR42929">
    <property type="entry name" value="INNER MEMBRANE ABC TRANSPORTER PERMEASE PROTEIN YDCU-RELATED-RELATED"/>
    <property type="match status" value="1"/>
</dbReference>
<evidence type="ECO:0000256" key="3">
    <source>
        <dbReference type="ARBA" id="ARBA00022448"/>
    </source>
</evidence>
<organism evidence="10 11">
    <name type="scientific">Pegethrix bostrychoides GSE-TBD4-15B</name>
    <dbReference type="NCBI Taxonomy" id="2839662"/>
    <lineage>
        <taxon>Bacteria</taxon>
        <taxon>Bacillati</taxon>
        <taxon>Cyanobacteriota</taxon>
        <taxon>Cyanophyceae</taxon>
        <taxon>Oculatellales</taxon>
        <taxon>Oculatellaceae</taxon>
        <taxon>Pegethrix</taxon>
    </lineage>
</organism>
<dbReference type="SUPFAM" id="SSF161098">
    <property type="entry name" value="MetI-like"/>
    <property type="match status" value="1"/>
</dbReference>
<evidence type="ECO:0000256" key="8">
    <source>
        <dbReference type="RuleBase" id="RU363032"/>
    </source>
</evidence>
<feature type="transmembrane region" description="Helical" evidence="8">
    <location>
        <begin position="69"/>
        <end position="91"/>
    </location>
</feature>
<accession>A0A951U3Y8</accession>
<sequence>MKASQLFSPKEWQLALPLAFFLHLFYVAPLAILLASSFQQAPGVAGVSLAQYGNFFGDAVNRDVLVDTFILGVQVTLACLIFGYPVAYIYARAVGIWKTILTFLILLPLLTSAVVRTFGWVVILGKQGLVNSALLGLGVLQEPVKLLFTHHGVAIAMTQIQLPLMILPIVASISQIDSRLLAASASLGGGAWRTFWKVVFPLTLPGVISGCLLVFALTVSSFVTPSIIGGGQIMYMPTLIYQQAVVLLNGPFAAAISAILLVMVLTVVIGLSVLSQRSRAYIR</sequence>
<feature type="transmembrane region" description="Helical" evidence="8">
    <location>
        <begin position="252"/>
        <end position="274"/>
    </location>
</feature>
<dbReference type="GO" id="GO:0055085">
    <property type="term" value="P:transmembrane transport"/>
    <property type="evidence" value="ECO:0007669"/>
    <property type="project" value="InterPro"/>
</dbReference>
<keyword evidence="6 8" id="KW-1133">Transmembrane helix</keyword>
<evidence type="ECO:0000256" key="2">
    <source>
        <dbReference type="ARBA" id="ARBA00007069"/>
    </source>
</evidence>
<dbReference type="InterPro" id="IPR035906">
    <property type="entry name" value="MetI-like_sf"/>
</dbReference>
<dbReference type="PANTHER" id="PTHR42929:SF5">
    <property type="entry name" value="ABC TRANSPORTER PERMEASE PROTEIN"/>
    <property type="match status" value="1"/>
</dbReference>
<evidence type="ECO:0000256" key="7">
    <source>
        <dbReference type="ARBA" id="ARBA00023136"/>
    </source>
</evidence>
<dbReference type="Pfam" id="PF00528">
    <property type="entry name" value="BPD_transp_1"/>
    <property type="match status" value="1"/>
</dbReference>
<reference evidence="10" key="2">
    <citation type="journal article" date="2022" name="Microbiol. Resour. Announc.">
        <title>Metagenome Sequencing to Explore Phylogenomics of Terrestrial Cyanobacteria.</title>
        <authorList>
            <person name="Ward R.D."/>
            <person name="Stajich J.E."/>
            <person name="Johansen J.R."/>
            <person name="Huntemann M."/>
            <person name="Clum A."/>
            <person name="Foster B."/>
            <person name="Foster B."/>
            <person name="Roux S."/>
            <person name="Palaniappan K."/>
            <person name="Varghese N."/>
            <person name="Mukherjee S."/>
            <person name="Reddy T.B.K."/>
            <person name="Daum C."/>
            <person name="Copeland A."/>
            <person name="Chen I.A."/>
            <person name="Ivanova N.N."/>
            <person name="Kyrpides N.C."/>
            <person name="Shapiro N."/>
            <person name="Eloe-Fadrosh E.A."/>
            <person name="Pietrasiak N."/>
        </authorList>
    </citation>
    <scope>NUCLEOTIDE SEQUENCE</scope>
    <source>
        <strain evidence="10">GSE-TBD4-15B</strain>
    </source>
</reference>
<name>A0A951U3Y8_9CYAN</name>
<protein>
    <submittedName>
        <fullName evidence="10">ABC transporter permease</fullName>
    </submittedName>
</protein>
<comment type="caution">
    <text evidence="10">The sequence shown here is derived from an EMBL/GenBank/DDBJ whole genome shotgun (WGS) entry which is preliminary data.</text>
</comment>
<feature type="transmembrane region" description="Helical" evidence="8">
    <location>
        <begin position="12"/>
        <end position="35"/>
    </location>
</feature>
<gene>
    <name evidence="10" type="ORF">KME07_06940</name>
</gene>
<dbReference type="PROSITE" id="PS50928">
    <property type="entry name" value="ABC_TM1"/>
    <property type="match status" value="1"/>
</dbReference>
<keyword evidence="7 8" id="KW-0472">Membrane</keyword>
<comment type="subcellular location">
    <subcellularLocation>
        <location evidence="1 8">Cell membrane</location>
        <topology evidence="1 8">Multi-pass membrane protein</topology>
    </subcellularLocation>
</comment>
<reference evidence="10" key="1">
    <citation type="submission" date="2021-05" db="EMBL/GenBank/DDBJ databases">
        <authorList>
            <person name="Pietrasiak N."/>
            <person name="Ward R."/>
            <person name="Stajich J.E."/>
            <person name="Kurbessoian T."/>
        </authorList>
    </citation>
    <scope>NUCLEOTIDE SEQUENCE</scope>
    <source>
        <strain evidence="10">GSE-TBD4-15B</strain>
    </source>
</reference>
<comment type="similarity">
    <text evidence="2">Belongs to the binding-protein-dependent transport system permease family. CysTW subfamily.</text>
</comment>
<dbReference type="EMBL" id="JAHHHV010000032">
    <property type="protein sequence ID" value="MBW4465163.1"/>
    <property type="molecule type" value="Genomic_DNA"/>
</dbReference>
<dbReference type="InterPro" id="IPR000515">
    <property type="entry name" value="MetI-like"/>
</dbReference>
<keyword evidence="5 8" id="KW-0812">Transmembrane</keyword>
<dbReference type="CDD" id="cd06261">
    <property type="entry name" value="TM_PBP2"/>
    <property type="match status" value="1"/>
</dbReference>
<evidence type="ECO:0000256" key="1">
    <source>
        <dbReference type="ARBA" id="ARBA00004651"/>
    </source>
</evidence>
<evidence type="ECO:0000256" key="5">
    <source>
        <dbReference type="ARBA" id="ARBA00022692"/>
    </source>
</evidence>
<dbReference type="GO" id="GO:0005886">
    <property type="term" value="C:plasma membrane"/>
    <property type="evidence" value="ECO:0007669"/>
    <property type="project" value="UniProtKB-SubCell"/>
</dbReference>
<dbReference type="Proteomes" id="UP000707356">
    <property type="component" value="Unassembled WGS sequence"/>
</dbReference>
<feature type="transmembrane region" description="Helical" evidence="8">
    <location>
        <begin position="194"/>
        <end position="217"/>
    </location>
</feature>
<feature type="transmembrane region" description="Helical" evidence="8">
    <location>
        <begin position="153"/>
        <end position="173"/>
    </location>
</feature>
<evidence type="ECO:0000313" key="11">
    <source>
        <dbReference type="Proteomes" id="UP000707356"/>
    </source>
</evidence>
<evidence type="ECO:0000313" key="10">
    <source>
        <dbReference type="EMBL" id="MBW4465163.1"/>
    </source>
</evidence>
<evidence type="ECO:0000256" key="6">
    <source>
        <dbReference type="ARBA" id="ARBA00022989"/>
    </source>
</evidence>
<keyword evidence="4" id="KW-1003">Cell membrane</keyword>
<dbReference type="Gene3D" id="1.10.3720.10">
    <property type="entry name" value="MetI-like"/>
    <property type="match status" value="1"/>
</dbReference>
<evidence type="ECO:0000259" key="9">
    <source>
        <dbReference type="PROSITE" id="PS50928"/>
    </source>
</evidence>
<dbReference type="AlphaFoldDB" id="A0A951U3Y8"/>
<proteinExistence type="inferred from homology"/>
<evidence type="ECO:0000256" key="4">
    <source>
        <dbReference type="ARBA" id="ARBA00022475"/>
    </source>
</evidence>
<keyword evidence="3 8" id="KW-0813">Transport</keyword>
<feature type="domain" description="ABC transmembrane type-1" evidence="9">
    <location>
        <begin position="65"/>
        <end position="273"/>
    </location>
</feature>